<feature type="transmembrane region" description="Helical" evidence="1">
    <location>
        <begin position="56"/>
        <end position="76"/>
    </location>
</feature>
<proteinExistence type="predicted"/>
<dbReference type="EMBL" id="ML993600">
    <property type="protein sequence ID" value="KAF2165359.1"/>
    <property type="molecule type" value="Genomic_DNA"/>
</dbReference>
<keyword evidence="1" id="KW-1133">Transmembrane helix</keyword>
<accession>A0A6A6CI40</accession>
<dbReference type="GeneID" id="54560406"/>
<reference evidence="2" key="1">
    <citation type="journal article" date="2020" name="Stud. Mycol.">
        <title>101 Dothideomycetes genomes: a test case for predicting lifestyles and emergence of pathogens.</title>
        <authorList>
            <person name="Haridas S."/>
            <person name="Albert R."/>
            <person name="Binder M."/>
            <person name="Bloem J."/>
            <person name="Labutti K."/>
            <person name="Salamov A."/>
            <person name="Andreopoulos B."/>
            <person name="Baker S."/>
            <person name="Barry K."/>
            <person name="Bills G."/>
            <person name="Bluhm B."/>
            <person name="Cannon C."/>
            <person name="Castanera R."/>
            <person name="Culley D."/>
            <person name="Daum C."/>
            <person name="Ezra D."/>
            <person name="Gonzalez J."/>
            <person name="Henrissat B."/>
            <person name="Kuo A."/>
            <person name="Liang C."/>
            <person name="Lipzen A."/>
            <person name="Lutzoni F."/>
            <person name="Magnuson J."/>
            <person name="Mondo S."/>
            <person name="Nolan M."/>
            <person name="Ohm R."/>
            <person name="Pangilinan J."/>
            <person name="Park H.-J."/>
            <person name="Ramirez L."/>
            <person name="Alfaro M."/>
            <person name="Sun H."/>
            <person name="Tritt A."/>
            <person name="Yoshinaga Y."/>
            <person name="Zwiers L.-H."/>
            <person name="Turgeon B."/>
            <person name="Goodwin S."/>
            <person name="Spatafora J."/>
            <person name="Crous P."/>
            <person name="Grigoriev I."/>
        </authorList>
    </citation>
    <scope>NUCLEOTIDE SEQUENCE</scope>
    <source>
        <strain evidence="2">ATCC 36951</strain>
    </source>
</reference>
<sequence>MLQLQQHIPTDLTFSWTGAFCGFVAFQHCIGNILAKKIYKSFGEGEGFGSITNPRIAGSGLAVNYALQILACVLAGGYSTGTMEARTGVSMDGNKAVMATMAAIWLWSKIFADSPWLSRRFGLMIQWVSDFLSAG</sequence>
<protein>
    <submittedName>
        <fullName evidence="2">Uncharacterized protein</fullName>
    </submittedName>
</protein>
<feature type="transmembrane region" description="Helical" evidence="1">
    <location>
        <begin position="12"/>
        <end position="35"/>
    </location>
</feature>
<gene>
    <name evidence="2" type="ORF">M409DRAFT_24209</name>
</gene>
<keyword evidence="1" id="KW-0472">Membrane</keyword>
<keyword evidence="1" id="KW-0812">Transmembrane</keyword>
<keyword evidence="3" id="KW-1185">Reference proteome</keyword>
<dbReference type="Proteomes" id="UP000799537">
    <property type="component" value="Unassembled WGS sequence"/>
</dbReference>
<evidence type="ECO:0000313" key="3">
    <source>
        <dbReference type="Proteomes" id="UP000799537"/>
    </source>
</evidence>
<name>A0A6A6CI40_ZASCE</name>
<dbReference type="RefSeq" id="XP_033666248.1">
    <property type="nucleotide sequence ID" value="XM_033807134.1"/>
</dbReference>
<dbReference type="AlphaFoldDB" id="A0A6A6CI40"/>
<evidence type="ECO:0000313" key="2">
    <source>
        <dbReference type="EMBL" id="KAF2165359.1"/>
    </source>
</evidence>
<dbReference type="OrthoDB" id="10465883at2759"/>
<evidence type="ECO:0000256" key="1">
    <source>
        <dbReference type="SAM" id="Phobius"/>
    </source>
</evidence>
<organism evidence="2 3">
    <name type="scientific">Zasmidium cellare ATCC 36951</name>
    <dbReference type="NCBI Taxonomy" id="1080233"/>
    <lineage>
        <taxon>Eukaryota</taxon>
        <taxon>Fungi</taxon>
        <taxon>Dikarya</taxon>
        <taxon>Ascomycota</taxon>
        <taxon>Pezizomycotina</taxon>
        <taxon>Dothideomycetes</taxon>
        <taxon>Dothideomycetidae</taxon>
        <taxon>Mycosphaerellales</taxon>
        <taxon>Mycosphaerellaceae</taxon>
        <taxon>Zasmidium</taxon>
    </lineage>
</organism>